<gene>
    <name evidence="3" type="ORF">ACFSNB_00445</name>
</gene>
<dbReference type="InterPro" id="IPR036709">
    <property type="entry name" value="Autotransporte_beta_dom_sf"/>
</dbReference>
<dbReference type="Gene3D" id="2.40.128.130">
    <property type="entry name" value="Autotransporter beta-domain"/>
    <property type="match status" value="1"/>
</dbReference>
<accession>A0ABW5C609</accession>
<protein>
    <submittedName>
        <fullName evidence="3">Autotransporter domain-containing protein</fullName>
    </submittedName>
</protein>
<dbReference type="RefSeq" id="WP_377313427.1">
    <property type="nucleotide sequence ID" value="NZ_JBHUIY010000001.1"/>
</dbReference>
<dbReference type="NCBIfam" id="TIGR01414">
    <property type="entry name" value="autotrans_barl"/>
    <property type="match status" value="1"/>
</dbReference>
<feature type="chain" id="PRO_5045300686" evidence="1">
    <location>
        <begin position="26"/>
        <end position="964"/>
    </location>
</feature>
<keyword evidence="4" id="KW-1185">Reference proteome</keyword>
<dbReference type="Pfam" id="PF03797">
    <property type="entry name" value="Autotransporter"/>
    <property type="match status" value="1"/>
</dbReference>
<name>A0ABW5C609_9PROT</name>
<feature type="domain" description="Autotransporter" evidence="2">
    <location>
        <begin position="683"/>
        <end position="964"/>
    </location>
</feature>
<comment type="caution">
    <text evidence="3">The sequence shown here is derived from an EMBL/GenBank/DDBJ whole genome shotgun (WGS) entry which is preliminary data.</text>
</comment>
<feature type="signal peptide" evidence="1">
    <location>
        <begin position="1"/>
        <end position="25"/>
    </location>
</feature>
<dbReference type="Proteomes" id="UP001597296">
    <property type="component" value="Unassembled WGS sequence"/>
</dbReference>
<dbReference type="EMBL" id="JBHUIY010000001">
    <property type="protein sequence ID" value="MFD2232263.1"/>
    <property type="molecule type" value="Genomic_DNA"/>
</dbReference>
<dbReference type="SUPFAM" id="SSF103515">
    <property type="entry name" value="Autotransporter"/>
    <property type="match status" value="1"/>
</dbReference>
<dbReference type="InterPro" id="IPR005546">
    <property type="entry name" value="Autotransporte_beta"/>
</dbReference>
<keyword evidence="1" id="KW-0732">Signal</keyword>
<sequence>MRARALFLLATVSPLGLLATPAARADDGINRATEIVNGTSYSNNGANLAGATGDDGTGTGWGGDGTTVAVTGSGSHVTLTGGTITGGTGGVGATGADGGIGTTVHVESTADLTTVTIGHGTTVQGGTGGAGGAGGTGGAGFAIVVDGTNTTVDNSGTVLGGTSTTPYFGAAAIGGPNSTLYNRAGGVIDGRGGWGVGLAGTGVLLDNAGTIRTSGGNRAVLVTDPEVHGQPAAVVNQTTGSISGGDGQQTPTAAKAGSGIEVDDTVTGVAIIINRGTITGGAGGTGYLAGAAVDIRSAGTTTIDNYGTLAAGAAGDATLPRIALGLDQTLHGVSFINYGGSIDGGIATSQHGDLLNFLGGRLNGDIYGNAAGNSTGGGATVTFVTGTTTLAGSIGQAIGESVTVQGTTTYWGPVKEIVVANGATLAFDADSSLHAGALSFRNGGTLDLGTHQVHLYRYAGLGVSGTDSGAIGLRTTIDTTAGRHGTLVMTEIGGTASPLFASNAPTINPVVIGSVATGAQYIVIQDSNGRAVANLPSVVNGGGWRWSVASVGTAAGSTAADTDGFLFRNGASAAGDNTTNIVLTALGRNVAGTAGGSNGAAVQALAGYGGGNNGLLALSQAVNDLTAPADIQRAGAQLRPETTTNTAQAAMGAVTQAVNTIAARADAVRTAAAGYGTGIATGETPVGLGIWGQAFGATASQDKRAEIDGYDADTVGLAFGGDLKVIGPLRVGLSFAYARTNVDATGDRSGSGQEIDSYVTSLYSSYSARRWYLDTSLTYGYHQYDSTRAVTFAAGNAQSLTASYGGRQLGARAEAGVPLPLGRVLVTPLVSFAYNNLRQDGYTERGGAAALVVGSSSTDSLRSGLGAKLSSKAATIGNWEIRPNARAVWLHEFDGSAPTLTAGYVAGGSAFTTPGNDTATEHVDLGVGIDLASVRDITLSARYDADLADRYVGHSGSLQVRAEF</sequence>
<reference evidence="4" key="1">
    <citation type="journal article" date="2019" name="Int. J. Syst. Evol. Microbiol.">
        <title>The Global Catalogue of Microorganisms (GCM) 10K type strain sequencing project: providing services to taxonomists for standard genome sequencing and annotation.</title>
        <authorList>
            <consortium name="The Broad Institute Genomics Platform"/>
            <consortium name="The Broad Institute Genome Sequencing Center for Infectious Disease"/>
            <person name="Wu L."/>
            <person name="Ma J."/>
        </authorList>
    </citation>
    <scope>NUCLEOTIDE SEQUENCE [LARGE SCALE GENOMIC DNA]</scope>
    <source>
        <strain evidence="4">KCTC 15012</strain>
    </source>
</reference>
<dbReference type="InterPro" id="IPR006315">
    <property type="entry name" value="OM_autotransptr_brl_dom"/>
</dbReference>
<evidence type="ECO:0000313" key="4">
    <source>
        <dbReference type="Proteomes" id="UP001597296"/>
    </source>
</evidence>
<dbReference type="PROSITE" id="PS51208">
    <property type="entry name" value="AUTOTRANSPORTER"/>
    <property type="match status" value="1"/>
</dbReference>
<evidence type="ECO:0000259" key="2">
    <source>
        <dbReference type="PROSITE" id="PS51208"/>
    </source>
</evidence>
<organism evidence="3 4">
    <name type="scientific">Phaeospirillum tilakii</name>
    <dbReference type="NCBI Taxonomy" id="741673"/>
    <lineage>
        <taxon>Bacteria</taxon>
        <taxon>Pseudomonadati</taxon>
        <taxon>Pseudomonadota</taxon>
        <taxon>Alphaproteobacteria</taxon>
        <taxon>Rhodospirillales</taxon>
        <taxon>Rhodospirillaceae</taxon>
        <taxon>Phaeospirillum</taxon>
    </lineage>
</organism>
<evidence type="ECO:0000313" key="3">
    <source>
        <dbReference type="EMBL" id="MFD2232263.1"/>
    </source>
</evidence>
<evidence type="ECO:0000256" key="1">
    <source>
        <dbReference type="SAM" id="SignalP"/>
    </source>
</evidence>
<dbReference type="SMART" id="SM00869">
    <property type="entry name" value="Autotransporter"/>
    <property type="match status" value="1"/>
</dbReference>
<proteinExistence type="predicted"/>